<dbReference type="EMBL" id="CP011859">
    <property type="protein sequence ID" value="AQY21600.1"/>
    <property type="molecule type" value="Genomic_DNA"/>
</dbReference>
<feature type="domain" description="PglD N-terminal" evidence="7">
    <location>
        <begin position="2"/>
        <end position="72"/>
    </location>
</feature>
<sequence>MILFGASGHGKVILDILQLNGKNVEVVYDDAPKLKEIFSVPVAKNNIEEAEGLEAIIAIGNNLIRKKIAERFNFQYQKALHPLSVVAKSSKVCEGTVVMAKAVVNADAKIGKHCIINTGAVVEHDCVLEDYVHISPNAALAGNVTVGEGTHVGIGASVIQGIKIGKWVTIGAGAVVIKDVPDGATVVGNPARVIRMQNIE</sequence>
<dbReference type="Proteomes" id="UP000189883">
    <property type="component" value="Chromosome"/>
</dbReference>
<evidence type="ECO:0000256" key="6">
    <source>
        <dbReference type="PIRSR" id="PIRSR620019-2"/>
    </source>
</evidence>
<gene>
    <name evidence="8" type="primary">epsM</name>
    <name evidence="8" type="ORF">AB406_0642</name>
</gene>
<dbReference type="Pfam" id="PF17836">
    <property type="entry name" value="PglD_N"/>
    <property type="match status" value="1"/>
</dbReference>
<feature type="active site" description="Proton acceptor" evidence="5">
    <location>
        <position position="124"/>
    </location>
</feature>
<accession>A0A1S7DR49</accession>
<evidence type="ECO:0000313" key="9">
    <source>
        <dbReference type="Proteomes" id="UP000189883"/>
    </source>
</evidence>
<organism evidence="8 9">
    <name type="scientific">Riemerella anatipestifer</name>
    <name type="common">Moraxella anatipestifer</name>
    <dbReference type="NCBI Taxonomy" id="34085"/>
    <lineage>
        <taxon>Bacteria</taxon>
        <taxon>Pseudomonadati</taxon>
        <taxon>Bacteroidota</taxon>
        <taxon>Flavobacteriia</taxon>
        <taxon>Flavobacteriales</taxon>
        <taxon>Weeksellaceae</taxon>
        <taxon>Riemerella</taxon>
    </lineage>
</organism>
<protein>
    <submittedName>
        <fullName evidence="8">Putative acetyltransferase EpsM</fullName>
    </submittedName>
</protein>
<dbReference type="RefSeq" id="WP_064964818.1">
    <property type="nucleotide sequence ID" value="NZ_CP011859.1"/>
</dbReference>
<feature type="binding site" evidence="6">
    <location>
        <begin position="7"/>
        <end position="9"/>
    </location>
    <ligand>
        <name>substrate</name>
    </ligand>
</feature>
<evidence type="ECO:0000259" key="7">
    <source>
        <dbReference type="Pfam" id="PF17836"/>
    </source>
</evidence>
<evidence type="ECO:0000256" key="3">
    <source>
        <dbReference type="ARBA" id="ARBA00022737"/>
    </source>
</evidence>
<dbReference type="PANTHER" id="PTHR43300:SF7">
    <property type="entry name" value="UDP-N-ACETYLBACILLOSAMINE N-ACETYLTRANSFERASE"/>
    <property type="match status" value="1"/>
</dbReference>
<dbReference type="PANTHER" id="PTHR43300">
    <property type="entry name" value="ACETYLTRANSFERASE"/>
    <property type="match status" value="1"/>
</dbReference>
<dbReference type="InterPro" id="IPR001451">
    <property type="entry name" value="Hexapep"/>
</dbReference>
<feature type="binding site" evidence="6">
    <location>
        <position position="60"/>
    </location>
    <ligand>
        <name>substrate</name>
    </ligand>
</feature>
<name>A0A1S7DR49_RIEAN</name>
<feature type="binding site" evidence="6">
    <location>
        <position position="154"/>
    </location>
    <ligand>
        <name>acetyl-CoA</name>
        <dbReference type="ChEBI" id="CHEBI:57288"/>
    </ligand>
</feature>
<dbReference type="AlphaFoldDB" id="A0A1S7DR49"/>
<dbReference type="SUPFAM" id="SSF51161">
    <property type="entry name" value="Trimeric LpxA-like enzymes"/>
    <property type="match status" value="1"/>
</dbReference>
<dbReference type="InterPro" id="IPR020019">
    <property type="entry name" value="AcTrfase_PglD-like"/>
</dbReference>
<keyword evidence="2 8" id="KW-0808">Transferase</keyword>
<dbReference type="InterPro" id="IPR011004">
    <property type="entry name" value="Trimer_LpxA-like_sf"/>
</dbReference>
<dbReference type="NCBIfam" id="TIGR03570">
    <property type="entry name" value="NeuD_NnaD"/>
    <property type="match status" value="1"/>
</dbReference>
<feature type="binding site" evidence="6">
    <location>
        <position position="133"/>
    </location>
    <ligand>
        <name>acetyl-CoA</name>
        <dbReference type="ChEBI" id="CHEBI:57288"/>
    </ligand>
</feature>
<dbReference type="Gene3D" id="2.160.10.10">
    <property type="entry name" value="Hexapeptide repeat proteins"/>
    <property type="match status" value="1"/>
</dbReference>
<dbReference type="InterPro" id="IPR050179">
    <property type="entry name" value="Trans_hexapeptide_repeat"/>
</dbReference>
<keyword evidence="3" id="KW-0677">Repeat</keyword>
<proteinExistence type="inferred from homology"/>
<evidence type="ECO:0000313" key="8">
    <source>
        <dbReference type="EMBL" id="AQY21600.1"/>
    </source>
</evidence>
<dbReference type="InterPro" id="IPR018357">
    <property type="entry name" value="Hexapep_transf_CS"/>
</dbReference>
<dbReference type="CDD" id="cd03360">
    <property type="entry name" value="LbH_AT_putative"/>
    <property type="match status" value="1"/>
</dbReference>
<evidence type="ECO:0000256" key="5">
    <source>
        <dbReference type="PIRSR" id="PIRSR620019-1"/>
    </source>
</evidence>
<evidence type="ECO:0000256" key="1">
    <source>
        <dbReference type="ARBA" id="ARBA00007274"/>
    </source>
</evidence>
<evidence type="ECO:0000256" key="4">
    <source>
        <dbReference type="ARBA" id="ARBA00023315"/>
    </source>
</evidence>
<dbReference type="Gene3D" id="3.40.50.20">
    <property type="match status" value="1"/>
</dbReference>
<evidence type="ECO:0000256" key="2">
    <source>
        <dbReference type="ARBA" id="ARBA00022679"/>
    </source>
</evidence>
<feature type="site" description="Increases basicity of active site His" evidence="5">
    <location>
        <position position="125"/>
    </location>
</feature>
<comment type="similarity">
    <text evidence="1">Belongs to the transferase hexapeptide repeat family.</text>
</comment>
<dbReference type="InterPro" id="IPR041561">
    <property type="entry name" value="PglD_N"/>
</dbReference>
<reference evidence="8 9" key="1">
    <citation type="submission" date="2015-06" db="EMBL/GenBank/DDBJ databases">
        <title>R. anatipestifer strain HXb2 is the most virulent strain so far, and the genome sequence would help us uncover the pathogenesis.</title>
        <authorList>
            <person name="Hu Q."/>
            <person name="Qi J."/>
            <person name="Bo H."/>
            <person name="Liu G."/>
            <person name="Tao M."/>
            <person name="Ding Y."/>
            <person name="Xue Y."/>
        </authorList>
    </citation>
    <scope>NUCLEOTIDE SEQUENCE [LARGE SCALE GENOMIC DNA]</scope>
    <source>
        <strain evidence="8 9">HXb2</strain>
    </source>
</reference>
<keyword evidence="4" id="KW-0012">Acyltransferase</keyword>
<dbReference type="GO" id="GO:0016746">
    <property type="term" value="F:acyltransferase activity"/>
    <property type="evidence" value="ECO:0007669"/>
    <property type="project" value="UniProtKB-KW"/>
</dbReference>
<dbReference type="PROSITE" id="PS00101">
    <property type="entry name" value="HEXAPEP_TRANSFERASES"/>
    <property type="match status" value="1"/>
</dbReference>
<dbReference type="Pfam" id="PF00132">
    <property type="entry name" value="Hexapep"/>
    <property type="match status" value="2"/>
</dbReference>